<keyword evidence="2" id="KW-0808">Transferase</keyword>
<dbReference type="PANTHER" id="PTHR43179">
    <property type="entry name" value="RHAMNOSYLTRANSFERASE WBBL"/>
    <property type="match status" value="1"/>
</dbReference>
<evidence type="ECO:0000313" key="2">
    <source>
        <dbReference type="EMBL" id="MDW8549516.1"/>
    </source>
</evidence>
<dbReference type="SUPFAM" id="SSF53448">
    <property type="entry name" value="Nucleotide-diphospho-sugar transferases"/>
    <property type="match status" value="1"/>
</dbReference>
<dbReference type="Pfam" id="PF00535">
    <property type="entry name" value="Glycos_transf_2"/>
    <property type="match status" value="1"/>
</dbReference>
<dbReference type="InterPro" id="IPR029044">
    <property type="entry name" value="Nucleotide-diphossugar_trans"/>
</dbReference>
<dbReference type="GO" id="GO:0016757">
    <property type="term" value="F:glycosyltransferase activity"/>
    <property type="evidence" value="ECO:0007669"/>
    <property type="project" value="UniProtKB-KW"/>
</dbReference>
<organism evidence="2 3">
    <name type="scientific">Epilithonimonas ginsengisoli</name>
    <dbReference type="NCBI Taxonomy" id="1245592"/>
    <lineage>
        <taxon>Bacteria</taxon>
        <taxon>Pseudomonadati</taxon>
        <taxon>Bacteroidota</taxon>
        <taxon>Flavobacteriia</taxon>
        <taxon>Flavobacteriales</taxon>
        <taxon>Weeksellaceae</taxon>
        <taxon>Chryseobacterium group</taxon>
        <taxon>Epilithonimonas</taxon>
    </lineage>
</organism>
<dbReference type="CDD" id="cd04186">
    <property type="entry name" value="GT_2_like_c"/>
    <property type="match status" value="1"/>
</dbReference>
<evidence type="ECO:0000259" key="1">
    <source>
        <dbReference type="Pfam" id="PF00535"/>
    </source>
</evidence>
<dbReference type="Gene3D" id="3.90.550.10">
    <property type="entry name" value="Spore Coat Polysaccharide Biosynthesis Protein SpsA, Chain A"/>
    <property type="match status" value="1"/>
</dbReference>
<protein>
    <submittedName>
        <fullName evidence="2">Glycosyltransferase family 2 protein</fullName>
        <ecNumber evidence="2">2.4.-.-</ecNumber>
    </submittedName>
</protein>
<gene>
    <name evidence="2" type="ORF">NG800_011385</name>
</gene>
<comment type="caution">
    <text evidence="2">The sequence shown here is derived from an EMBL/GenBank/DDBJ whole genome shotgun (WGS) entry which is preliminary data.</text>
</comment>
<dbReference type="InterPro" id="IPR001173">
    <property type="entry name" value="Glyco_trans_2-like"/>
</dbReference>
<keyword evidence="3" id="KW-1185">Reference proteome</keyword>
<sequence>MKILSVIITYNSEYWIKKNITSILNNSEGVDIEILVVDNASNDSTINIIKNNFPEVKIIESGKNLGFGAANNLAFLYALEIGYDFVFLINHDGWLLPEFWKKTLPILSDEEYTKYGLLSPIHFDATLKDFDFGFKRYLGNTLGKNNNEVINVDLINGAFLFISKECLIKVRGFDPIFFFYGEDIDLCLRAKKKGYKIGIIKNASVVHDRKERVLSDDRIWNHLVANHLIQIKSISGGFYKSFFKTNYSIFVECFRNISDKKQSKNYLRLFFYLLRNISQIKNAYYNFN</sequence>
<dbReference type="EC" id="2.4.-.-" evidence="2"/>
<dbReference type="EMBL" id="JAMXLT020000019">
    <property type="protein sequence ID" value="MDW8549516.1"/>
    <property type="molecule type" value="Genomic_DNA"/>
</dbReference>
<evidence type="ECO:0000313" key="3">
    <source>
        <dbReference type="Proteomes" id="UP001204439"/>
    </source>
</evidence>
<accession>A0ABU4JIK1</accession>
<reference evidence="2 3" key="1">
    <citation type="submission" date="2023-11" db="EMBL/GenBank/DDBJ databases">
        <title>First isolation, identification, and characterization of non-pathogenic Epilithonimonas ginsengisoli isolated from diseased farmed rainbow trout (Oncorhynchus mykiss) in Chile.</title>
        <authorList>
            <person name="Miranda C.D."/>
            <person name="Irgang R."/>
            <person name="Concha C."/>
            <person name="Rojas R."/>
            <person name="Avendano R."/>
        </authorList>
    </citation>
    <scope>NUCLEOTIDE SEQUENCE [LARGE SCALE GENOMIC DNA]</scope>
    <source>
        <strain evidence="2 3">FP99</strain>
    </source>
</reference>
<name>A0ABU4JIK1_9FLAO</name>
<feature type="domain" description="Glycosyltransferase 2-like" evidence="1">
    <location>
        <begin position="6"/>
        <end position="125"/>
    </location>
</feature>
<proteinExistence type="predicted"/>
<keyword evidence="2" id="KW-0328">Glycosyltransferase</keyword>
<dbReference type="RefSeq" id="WP_063969289.1">
    <property type="nucleotide sequence ID" value="NZ_JAMXLT020000019.1"/>
</dbReference>
<dbReference type="PANTHER" id="PTHR43179:SF7">
    <property type="entry name" value="RHAMNOSYLTRANSFERASE WBBL"/>
    <property type="match status" value="1"/>
</dbReference>
<dbReference type="Proteomes" id="UP001204439">
    <property type="component" value="Unassembled WGS sequence"/>
</dbReference>